<evidence type="ECO:0000256" key="2">
    <source>
        <dbReference type="SAM" id="SignalP"/>
    </source>
</evidence>
<keyword evidence="1" id="KW-0812">Transmembrane</keyword>
<dbReference type="RefSeq" id="WP_142524345.1">
    <property type="nucleotide sequence ID" value="NZ_CABFUZ020000038.1"/>
</dbReference>
<evidence type="ECO:0000259" key="3">
    <source>
        <dbReference type="Pfam" id="PF07589"/>
    </source>
</evidence>
<keyword evidence="1" id="KW-0472">Membrane</keyword>
<protein>
    <recommendedName>
        <fullName evidence="3">Ice-binding protein C-terminal domain-containing protein</fullName>
    </recommendedName>
</protein>
<evidence type="ECO:0000313" key="5">
    <source>
        <dbReference type="Proteomes" id="UP000381693"/>
    </source>
</evidence>
<feature type="transmembrane region" description="Helical" evidence="1">
    <location>
        <begin position="204"/>
        <end position="221"/>
    </location>
</feature>
<comment type="caution">
    <text evidence="4">The sequence shown here is derived from an EMBL/GenBank/DDBJ whole genome shotgun (WGS) entry which is preliminary data.</text>
</comment>
<keyword evidence="2" id="KW-0732">Signal</keyword>
<accession>A0A5E6M8U6</accession>
<feature type="domain" description="Ice-binding protein C-terminal" evidence="3">
    <location>
        <begin position="200"/>
        <end position="223"/>
    </location>
</feature>
<dbReference type="Proteomes" id="UP000381693">
    <property type="component" value="Unassembled WGS sequence"/>
</dbReference>
<proteinExistence type="predicted"/>
<dbReference type="EMBL" id="CABFUZ020000038">
    <property type="protein sequence ID" value="VVM04737.1"/>
    <property type="molecule type" value="Genomic_DNA"/>
</dbReference>
<keyword evidence="5" id="KW-1185">Reference proteome</keyword>
<gene>
    <name evidence="4" type="ORF">MAMC_00204</name>
</gene>
<evidence type="ECO:0000313" key="4">
    <source>
        <dbReference type="EMBL" id="VVM04737.1"/>
    </source>
</evidence>
<dbReference type="AlphaFoldDB" id="A0A5E6M8U6"/>
<dbReference type="NCBIfam" id="TIGR02595">
    <property type="entry name" value="PEP_CTERM"/>
    <property type="match status" value="1"/>
</dbReference>
<sequence>MKRKSMKSALLGAAVCGAIALVGTPVAHATPVITITLQEAGYANYVTQSPAPGGPYYNGSFGTFTINKIGSSGDLLPADNFSTNSINTSTSAGGTLYVYASETGITSPTGIQSFLSGFTLNQPSGALSSVTETTYYDASNALNGMATQLGTATFLGLSSGIQNSSPVAVNLSSTNPYSITEMFKIVADGKGSDNATITMQVPEPGSLALMGTGLLGLAAIIRRKRRRA</sequence>
<dbReference type="InterPro" id="IPR013424">
    <property type="entry name" value="Ice-binding_C"/>
</dbReference>
<name>A0A5E6M8U6_9BACT</name>
<keyword evidence="1" id="KW-1133">Transmembrane helix</keyword>
<organism evidence="4 5">
    <name type="scientific">Methylacidimicrobium cyclopophantes</name>
    <dbReference type="NCBI Taxonomy" id="1041766"/>
    <lineage>
        <taxon>Bacteria</taxon>
        <taxon>Pseudomonadati</taxon>
        <taxon>Verrucomicrobiota</taxon>
        <taxon>Methylacidimicrobium</taxon>
    </lineage>
</organism>
<evidence type="ECO:0000256" key="1">
    <source>
        <dbReference type="SAM" id="Phobius"/>
    </source>
</evidence>
<feature type="chain" id="PRO_5022733695" description="Ice-binding protein C-terminal domain-containing protein" evidence="2">
    <location>
        <begin position="30"/>
        <end position="228"/>
    </location>
</feature>
<reference evidence="4" key="1">
    <citation type="submission" date="2019-09" db="EMBL/GenBank/DDBJ databases">
        <authorList>
            <person name="Cremers G."/>
        </authorList>
    </citation>
    <scope>NUCLEOTIDE SEQUENCE [LARGE SCALE GENOMIC DNA]</scope>
    <source>
        <strain evidence="4">3B</strain>
    </source>
</reference>
<feature type="signal peptide" evidence="2">
    <location>
        <begin position="1"/>
        <end position="29"/>
    </location>
</feature>
<dbReference type="Pfam" id="PF07589">
    <property type="entry name" value="PEP-CTERM"/>
    <property type="match status" value="1"/>
</dbReference>